<reference evidence="2 3" key="2">
    <citation type="submission" date="2016-03" db="EMBL/GenBank/DDBJ databases">
        <title>New uncultured bacterium of the family Gallionellaceae from acid mine drainage: description and reconstruction of genome based on metagenomic analysis of microbial community.</title>
        <authorList>
            <person name="Kadnikov V."/>
            <person name="Ivasenko D."/>
            <person name="Beletsky A."/>
            <person name="Mardanov A."/>
            <person name="Danilova E."/>
            <person name="Pimenov N."/>
            <person name="Karnachuk O."/>
            <person name="Ravin N."/>
        </authorList>
    </citation>
    <scope>NUCLEOTIDE SEQUENCE [LARGE SCALE GENOMIC DNA]</scope>
    <source>
        <strain evidence="2">ShG14-8</strain>
    </source>
</reference>
<dbReference type="InterPro" id="IPR050275">
    <property type="entry name" value="PGM_Phosphatase"/>
</dbReference>
<feature type="binding site" evidence="1">
    <location>
        <position position="66"/>
    </location>
    <ligand>
        <name>substrate</name>
    </ligand>
</feature>
<dbReference type="InterPro" id="IPR013078">
    <property type="entry name" value="His_Pase_superF_clade-1"/>
</dbReference>
<organism evidence="2 3">
    <name type="scientific">Candidatus Gallionella acididurans</name>
    <dbReference type="NCBI Taxonomy" id="1796491"/>
    <lineage>
        <taxon>Bacteria</taxon>
        <taxon>Pseudomonadati</taxon>
        <taxon>Pseudomonadota</taxon>
        <taxon>Betaproteobacteria</taxon>
        <taxon>Nitrosomonadales</taxon>
        <taxon>Gallionellaceae</taxon>
        <taxon>Gallionella</taxon>
    </lineage>
</organism>
<dbReference type="Pfam" id="PF00300">
    <property type="entry name" value="His_Phos_1"/>
    <property type="match status" value="1"/>
</dbReference>
<proteinExistence type="predicted"/>
<evidence type="ECO:0000313" key="2">
    <source>
        <dbReference type="EMBL" id="KXS32765.1"/>
    </source>
</evidence>
<dbReference type="SMART" id="SM00855">
    <property type="entry name" value="PGAM"/>
    <property type="match status" value="1"/>
</dbReference>
<gene>
    <name evidence="2" type="ORF">AWT59_1087</name>
</gene>
<feature type="binding site" evidence="1">
    <location>
        <begin position="29"/>
        <end position="30"/>
    </location>
    <ligand>
        <name>substrate</name>
    </ligand>
</feature>
<evidence type="ECO:0000256" key="1">
    <source>
        <dbReference type="PIRSR" id="PIRSR613078-2"/>
    </source>
</evidence>
<sequence>MMKTDKPDSLHLYLIRHGETEWSLSGRHTGRTDIPLTRNGEDEARELGKHLVAIPFAHVLTSPLKRARQTCELAGLDKAPEMEPELAEWDYGDYEGQRSVDIHKARPDWNVYQDGCPRGEMPAQIAGRVDRLIARLRKLDGNVALFTHGQVGSVLAARWIGLAVAEARHFSLGTASLSILAFDPHQPDVPVIALWNAAARLGALPNRTNRDPRLS</sequence>
<dbReference type="EMBL" id="LSLI01000019">
    <property type="protein sequence ID" value="KXS32765.1"/>
    <property type="molecule type" value="Genomic_DNA"/>
</dbReference>
<dbReference type="PATRIC" id="fig|1796491.3.peg.1189"/>
<dbReference type="Gene3D" id="3.40.50.1240">
    <property type="entry name" value="Phosphoglycerate mutase-like"/>
    <property type="match status" value="1"/>
</dbReference>
<protein>
    <submittedName>
        <fullName evidence="2">Phosphoglycerate mutase</fullName>
    </submittedName>
</protein>
<dbReference type="PANTHER" id="PTHR48100:SF15">
    <property type="entry name" value="SEDOHEPTULOSE 1,7-BISPHOSPHATASE"/>
    <property type="match status" value="1"/>
</dbReference>
<dbReference type="PIRSF" id="PIRSF000709">
    <property type="entry name" value="6PFK_2-Ptase"/>
    <property type="match status" value="1"/>
</dbReference>
<dbReference type="CDD" id="cd07067">
    <property type="entry name" value="HP_PGM_like"/>
    <property type="match status" value="1"/>
</dbReference>
<comment type="caution">
    <text evidence="2">The sequence shown here is derived from an EMBL/GenBank/DDBJ whole genome shotgun (WGS) entry which is preliminary data.</text>
</comment>
<dbReference type="Proteomes" id="UP000070578">
    <property type="component" value="Unassembled WGS sequence"/>
</dbReference>
<reference evidence="2 3" key="1">
    <citation type="submission" date="2016-02" db="EMBL/GenBank/DDBJ databases">
        <authorList>
            <person name="Wen L."/>
            <person name="He K."/>
            <person name="Yang H."/>
        </authorList>
    </citation>
    <scope>NUCLEOTIDE SEQUENCE [LARGE SCALE GENOMIC DNA]</scope>
    <source>
        <strain evidence="2">ShG14-8</strain>
    </source>
</reference>
<dbReference type="SUPFAM" id="SSF53254">
    <property type="entry name" value="Phosphoglycerate mutase-like"/>
    <property type="match status" value="1"/>
</dbReference>
<name>A0A139BVP2_9PROT</name>
<dbReference type="PANTHER" id="PTHR48100">
    <property type="entry name" value="BROAD-SPECIFICITY PHOSPHATASE YOR283W-RELATED"/>
    <property type="match status" value="1"/>
</dbReference>
<dbReference type="InterPro" id="IPR029033">
    <property type="entry name" value="His_PPase_superfam"/>
</dbReference>
<dbReference type="AlphaFoldDB" id="A0A139BVP2"/>
<accession>A0A139BVP2</accession>
<evidence type="ECO:0000313" key="3">
    <source>
        <dbReference type="Proteomes" id="UP000070578"/>
    </source>
</evidence>
<dbReference type="GO" id="GO:0016791">
    <property type="term" value="F:phosphatase activity"/>
    <property type="evidence" value="ECO:0007669"/>
    <property type="project" value="TreeGrafter"/>
</dbReference>